<dbReference type="InterPro" id="IPR032812">
    <property type="entry name" value="SbsA_Ig"/>
</dbReference>
<dbReference type="Pfam" id="PF13205">
    <property type="entry name" value="Big_5"/>
    <property type="match status" value="1"/>
</dbReference>
<sequence>MTLYKNLHWFIYILFFFSCARQSAPTGGPKDTIPPRLVRVVPADQSINFKGKSLELTFSEMINLANPKEQIIIAPTIGKTYNVEARNNKVVLDFETTLKDSTTYTFNFRDAVQDVTEKNPARNLRIAVSTGSYIDSMSVEGIAFDILEQKALKDITVAVQPYNDTFSILKHPATFITKTDEDGIFQIQNLKPGLYNIYAIADQNKNLIVDSKSEQYGFKRDSFLLDQNIKDILLGLVKLDTRQLKITSARPYNTYFNIRASKNLKSFSLSAIDGSDVYFSYGADQSNILVYNTLQNKDSTQIKLHLEDSIQNKIDTALYVKFNKREVEPEKFTAKVDKAEVLADKGIFRATFSFSKPLKEIDFDSLRFSIDTSHVITFNQNDVIYDEPTKKLTLSKKFDKNFYQVVEEPTPVQPNIPDTTKSDKPEKPNIENEFYIGKAAFISVELDSSNQTKQSISPSRYEDMGVIIVETKQSPDNTIIQLVDNQGNIIESTIKKSYSFEDLQPSTYQLRIILDRNGNGVWDAGNYIRKEEPEEIFYWEDENGQREIKLKANFEIGPLLITY</sequence>
<dbReference type="Proteomes" id="UP000772618">
    <property type="component" value="Unassembled WGS sequence"/>
</dbReference>
<comment type="caution">
    <text evidence="4">The sequence shown here is derived from an EMBL/GenBank/DDBJ whole genome shotgun (WGS) entry which is preliminary data.</text>
</comment>
<evidence type="ECO:0000256" key="2">
    <source>
        <dbReference type="SAM" id="SignalP"/>
    </source>
</evidence>
<proteinExistence type="predicted"/>
<dbReference type="SUPFAM" id="SSF49452">
    <property type="entry name" value="Starch-binding domain-like"/>
    <property type="match status" value="1"/>
</dbReference>
<reference evidence="4 5" key="1">
    <citation type="submission" date="2021-05" db="EMBL/GenBank/DDBJ databases">
        <title>A Polyphasic approach of four new species of the genus Ohtaekwangia: Ohtaekwangia histidinii sp. nov., Ohtaekwangia cretensis sp. nov., Ohtaekwangia indiensis sp. nov., Ohtaekwangia reichenbachii sp. nov. from diverse environment.</title>
        <authorList>
            <person name="Octaviana S."/>
        </authorList>
    </citation>
    <scope>NUCLEOTIDE SEQUENCE [LARGE SCALE GENOMIC DNA]</scope>
    <source>
        <strain evidence="4 5">PWU20</strain>
    </source>
</reference>
<evidence type="ECO:0000256" key="1">
    <source>
        <dbReference type="ARBA" id="ARBA00022729"/>
    </source>
</evidence>
<accession>A0ABS5VNU7</accession>
<gene>
    <name evidence="4" type="ORF">KK060_07505</name>
</gene>
<keyword evidence="5" id="KW-1185">Reference proteome</keyword>
<feature type="signal peptide" evidence="2">
    <location>
        <begin position="1"/>
        <end position="20"/>
    </location>
</feature>
<evidence type="ECO:0000313" key="4">
    <source>
        <dbReference type="EMBL" id="MBT1703120.1"/>
    </source>
</evidence>
<feature type="chain" id="PRO_5047212588" evidence="2">
    <location>
        <begin position="21"/>
        <end position="563"/>
    </location>
</feature>
<keyword evidence="1 2" id="KW-0732">Signal</keyword>
<organism evidence="4 5">
    <name type="scientific">Chryseosolibacter indicus</name>
    <dbReference type="NCBI Taxonomy" id="2782351"/>
    <lineage>
        <taxon>Bacteria</taxon>
        <taxon>Pseudomonadati</taxon>
        <taxon>Bacteroidota</taxon>
        <taxon>Cytophagia</taxon>
        <taxon>Cytophagales</taxon>
        <taxon>Chryseotaleaceae</taxon>
        <taxon>Chryseosolibacter</taxon>
    </lineage>
</organism>
<dbReference type="EMBL" id="JAHESD010000011">
    <property type="protein sequence ID" value="MBT1703120.1"/>
    <property type="molecule type" value="Genomic_DNA"/>
</dbReference>
<evidence type="ECO:0000259" key="3">
    <source>
        <dbReference type="Pfam" id="PF13205"/>
    </source>
</evidence>
<protein>
    <submittedName>
        <fullName evidence="4">Ig-like domain-containing protein</fullName>
    </submittedName>
</protein>
<dbReference type="PROSITE" id="PS51257">
    <property type="entry name" value="PROKAR_LIPOPROTEIN"/>
    <property type="match status" value="1"/>
</dbReference>
<feature type="domain" description="SbsA Ig-like" evidence="3">
    <location>
        <begin position="31"/>
        <end position="121"/>
    </location>
</feature>
<dbReference type="InterPro" id="IPR013784">
    <property type="entry name" value="Carb-bd-like_fold"/>
</dbReference>
<evidence type="ECO:0000313" key="5">
    <source>
        <dbReference type="Proteomes" id="UP000772618"/>
    </source>
</evidence>
<name>A0ABS5VNU7_9BACT</name>
<dbReference type="RefSeq" id="WP_254153081.1">
    <property type="nucleotide sequence ID" value="NZ_JAHESD010000011.1"/>
</dbReference>